<protein>
    <submittedName>
        <fullName evidence="2">Uncharacterized protein</fullName>
    </submittedName>
</protein>
<feature type="region of interest" description="Disordered" evidence="1">
    <location>
        <begin position="1"/>
        <end position="23"/>
    </location>
</feature>
<reference evidence="2" key="2">
    <citation type="journal article" date="2015" name="Data Brief">
        <title>Shoot transcriptome of the giant reed, Arundo donax.</title>
        <authorList>
            <person name="Barrero R.A."/>
            <person name="Guerrero F.D."/>
            <person name="Moolhuijzen P."/>
            <person name="Goolsby J.A."/>
            <person name="Tidwell J."/>
            <person name="Bellgard S.E."/>
            <person name="Bellgard M.I."/>
        </authorList>
    </citation>
    <scope>NUCLEOTIDE SEQUENCE</scope>
    <source>
        <tissue evidence="2">Shoot tissue taken approximately 20 cm above the soil surface</tissue>
    </source>
</reference>
<reference evidence="2" key="1">
    <citation type="submission" date="2014-09" db="EMBL/GenBank/DDBJ databases">
        <authorList>
            <person name="Magalhaes I.L.F."/>
            <person name="Oliveira U."/>
            <person name="Santos F.R."/>
            <person name="Vidigal T.H.D.A."/>
            <person name="Brescovit A.D."/>
            <person name="Santos A.J."/>
        </authorList>
    </citation>
    <scope>NUCLEOTIDE SEQUENCE</scope>
    <source>
        <tissue evidence="2">Shoot tissue taken approximately 20 cm above the soil surface</tissue>
    </source>
</reference>
<accession>A0A0A8Y4U7</accession>
<dbReference type="EMBL" id="GBRH01276916">
    <property type="protein sequence ID" value="JAD20979.1"/>
    <property type="molecule type" value="Transcribed_RNA"/>
</dbReference>
<evidence type="ECO:0000313" key="2">
    <source>
        <dbReference type="EMBL" id="JAD20979.1"/>
    </source>
</evidence>
<proteinExistence type="predicted"/>
<organism evidence="2">
    <name type="scientific">Arundo donax</name>
    <name type="common">Giant reed</name>
    <name type="synonym">Donax arundinaceus</name>
    <dbReference type="NCBI Taxonomy" id="35708"/>
    <lineage>
        <taxon>Eukaryota</taxon>
        <taxon>Viridiplantae</taxon>
        <taxon>Streptophyta</taxon>
        <taxon>Embryophyta</taxon>
        <taxon>Tracheophyta</taxon>
        <taxon>Spermatophyta</taxon>
        <taxon>Magnoliopsida</taxon>
        <taxon>Liliopsida</taxon>
        <taxon>Poales</taxon>
        <taxon>Poaceae</taxon>
        <taxon>PACMAD clade</taxon>
        <taxon>Arundinoideae</taxon>
        <taxon>Arundineae</taxon>
        <taxon>Arundo</taxon>
    </lineage>
</organism>
<sequence length="46" mass="4827">MAPLSPRELGRAPLRPSPPVFGPDLPARADLELTCAIIQAPPTVPP</sequence>
<evidence type="ECO:0000256" key="1">
    <source>
        <dbReference type="SAM" id="MobiDB-lite"/>
    </source>
</evidence>
<dbReference type="AlphaFoldDB" id="A0A0A8Y4U7"/>
<name>A0A0A8Y4U7_ARUDO</name>